<dbReference type="RefSeq" id="WP_040828772.1">
    <property type="nucleotide sequence ID" value="NZ_JBIAQY010000001.1"/>
</dbReference>
<dbReference type="Proteomes" id="UP001601992">
    <property type="component" value="Unassembled WGS sequence"/>
</dbReference>
<evidence type="ECO:0000313" key="2">
    <source>
        <dbReference type="EMBL" id="MFF3566570.1"/>
    </source>
</evidence>
<dbReference type="InterPro" id="IPR014748">
    <property type="entry name" value="Enoyl-CoA_hydra_C"/>
</dbReference>
<dbReference type="SUPFAM" id="SSF52096">
    <property type="entry name" value="ClpP/crotonase"/>
    <property type="match status" value="1"/>
</dbReference>
<dbReference type="PANTHER" id="PTHR43802:SF1">
    <property type="entry name" value="IP11341P-RELATED"/>
    <property type="match status" value="1"/>
</dbReference>
<comment type="caution">
    <text evidence="2">The sequence shown here is derived from an EMBL/GenBank/DDBJ whole genome shotgun (WGS) entry which is preliminary data.</text>
</comment>
<evidence type="ECO:0000256" key="1">
    <source>
        <dbReference type="ARBA" id="ARBA00005254"/>
    </source>
</evidence>
<proteinExistence type="inferred from homology"/>
<protein>
    <submittedName>
        <fullName evidence="2">Enoyl-CoA hydratase/isomerase family protein</fullName>
    </submittedName>
</protein>
<organism evidence="2 3">
    <name type="scientific">Nocardia jiangxiensis</name>
    <dbReference type="NCBI Taxonomy" id="282685"/>
    <lineage>
        <taxon>Bacteria</taxon>
        <taxon>Bacillati</taxon>
        <taxon>Actinomycetota</taxon>
        <taxon>Actinomycetes</taxon>
        <taxon>Mycobacteriales</taxon>
        <taxon>Nocardiaceae</taxon>
        <taxon>Nocardia</taxon>
    </lineage>
</organism>
<reference evidence="2 3" key="1">
    <citation type="submission" date="2024-10" db="EMBL/GenBank/DDBJ databases">
        <title>The Natural Products Discovery Center: Release of the First 8490 Sequenced Strains for Exploring Actinobacteria Biosynthetic Diversity.</title>
        <authorList>
            <person name="Kalkreuter E."/>
            <person name="Kautsar S.A."/>
            <person name="Yang D."/>
            <person name="Bader C.D."/>
            <person name="Teijaro C.N."/>
            <person name="Fluegel L."/>
            <person name="Davis C.M."/>
            <person name="Simpson J.R."/>
            <person name="Lauterbach L."/>
            <person name="Steele A.D."/>
            <person name="Gui C."/>
            <person name="Meng S."/>
            <person name="Li G."/>
            <person name="Viehrig K."/>
            <person name="Ye F."/>
            <person name="Su P."/>
            <person name="Kiefer A.F."/>
            <person name="Nichols A."/>
            <person name="Cepeda A.J."/>
            <person name="Yan W."/>
            <person name="Fan B."/>
            <person name="Jiang Y."/>
            <person name="Adhikari A."/>
            <person name="Zheng C.-J."/>
            <person name="Schuster L."/>
            <person name="Cowan T.M."/>
            <person name="Smanski M.J."/>
            <person name="Chevrette M.G."/>
            <person name="De Carvalho L.P.S."/>
            <person name="Shen B."/>
        </authorList>
    </citation>
    <scope>NUCLEOTIDE SEQUENCE [LARGE SCALE GENOMIC DNA]</scope>
    <source>
        <strain evidence="2 3">NPDC002593</strain>
    </source>
</reference>
<accession>A0ABW6RTJ9</accession>
<dbReference type="Pfam" id="PF00378">
    <property type="entry name" value="ECH_1"/>
    <property type="match status" value="1"/>
</dbReference>
<dbReference type="InterPro" id="IPR029045">
    <property type="entry name" value="ClpP/crotonase-like_dom_sf"/>
</dbReference>
<comment type="similarity">
    <text evidence="1">Belongs to the enoyl-CoA hydratase/isomerase family.</text>
</comment>
<dbReference type="Gene3D" id="1.10.12.10">
    <property type="entry name" value="Lyase 2-enoyl-coa Hydratase, Chain A, domain 2"/>
    <property type="match status" value="1"/>
</dbReference>
<evidence type="ECO:0000313" key="3">
    <source>
        <dbReference type="Proteomes" id="UP001601992"/>
    </source>
</evidence>
<dbReference type="InterPro" id="IPR001753">
    <property type="entry name" value="Enoyl-CoA_hydra/iso"/>
</dbReference>
<name>A0ABW6RTJ9_9NOCA</name>
<dbReference type="EMBL" id="JBIAQY010000001">
    <property type="protein sequence ID" value="MFF3566570.1"/>
    <property type="molecule type" value="Genomic_DNA"/>
</dbReference>
<dbReference type="CDD" id="cd06558">
    <property type="entry name" value="crotonase-like"/>
    <property type="match status" value="1"/>
</dbReference>
<keyword evidence="3" id="KW-1185">Reference proteome</keyword>
<gene>
    <name evidence="2" type="ORF">ACFYXQ_02185</name>
</gene>
<sequence length="266" mass="29599">MTDQTNDDELIVETRNAVRILRLNRPQQLGAFTWEMLDHWAAALVDAQRDRAVRAVLLTGTGRGFCSGVDLDEFTAAGDTPIDRKRMLTDRVHQVARAVEDLDKPLVCAVNGLAVGAGMDMALMCDIRMAARSATFCEGYIKIGLVPGDGGAYFLPRLVGTARALELLWTGQTISADDALAMGIVNHVYPDDELFTRALEFADRIAHRSPIAVSMIKRAVYQSQRVDLRTSLDLISSHMGIVQSTFDQQEAMRAFRERRTPEFRDR</sequence>
<dbReference type="Gene3D" id="3.90.226.10">
    <property type="entry name" value="2-enoyl-CoA Hydratase, Chain A, domain 1"/>
    <property type="match status" value="1"/>
</dbReference>
<dbReference type="PANTHER" id="PTHR43802">
    <property type="entry name" value="ENOYL-COA HYDRATASE"/>
    <property type="match status" value="1"/>
</dbReference>